<protein>
    <submittedName>
        <fullName evidence="2">Uncharacterized protein</fullName>
    </submittedName>
</protein>
<gene>
    <name evidence="2" type="ORF">CROQUDRAFT_95396</name>
</gene>
<organism evidence="2 3">
    <name type="scientific">Cronartium quercuum f. sp. fusiforme G11</name>
    <dbReference type="NCBI Taxonomy" id="708437"/>
    <lineage>
        <taxon>Eukaryota</taxon>
        <taxon>Fungi</taxon>
        <taxon>Dikarya</taxon>
        <taxon>Basidiomycota</taxon>
        <taxon>Pucciniomycotina</taxon>
        <taxon>Pucciniomycetes</taxon>
        <taxon>Pucciniales</taxon>
        <taxon>Coleosporiaceae</taxon>
        <taxon>Cronartium</taxon>
    </lineage>
</organism>
<feature type="region of interest" description="Disordered" evidence="1">
    <location>
        <begin position="26"/>
        <end position="46"/>
    </location>
</feature>
<feature type="compositionally biased region" description="Acidic residues" evidence="1">
    <location>
        <begin position="26"/>
        <end position="36"/>
    </location>
</feature>
<comment type="caution">
    <text evidence="2">The sequence shown here is derived from an EMBL/GenBank/DDBJ whole genome shotgun (WGS) entry which is preliminary data.</text>
</comment>
<evidence type="ECO:0000313" key="3">
    <source>
        <dbReference type="Proteomes" id="UP000886653"/>
    </source>
</evidence>
<accession>A0A9P6T9J7</accession>
<evidence type="ECO:0000313" key="2">
    <source>
        <dbReference type="EMBL" id="KAG0144186.1"/>
    </source>
</evidence>
<dbReference type="AlphaFoldDB" id="A0A9P6T9J7"/>
<keyword evidence="3" id="KW-1185">Reference proteome</keyword>
<evidence type="ECO:0000256" key="1">
    <source>
        <dbReference type="SAM" id="MobiDB-lite"/>
    </source>
</evidence>
<dbReference type="Proteomes" id="UP000886653">
    <property type="component" value="Unassembled WGS sequence"/>
</dbReference>
<reference evidence="2" key="1">
    <citation type="submission" date="2013-11" db="EMBL/GenBank/DDBJ databases">
        <title>Genome sequence of the fusiform rust pathogen reveals effectors for host alternation and coevolution with pine.</title>
        <authorList>
            <consortium name="DOE Joint Genome Institute"/>
            <person name="Smith K."/>
            <person name="Pendleton A."/>
            <person name="Kubisiak T."/>
            <person name="Anderson C."/>
            <person name="Salamov A."/>
            <person name="Aerts A."/>
            <person name="Riley R."/>
            <person name="Clum A."/>
            <person name="Lindquist E."/>
            <person name="Ence D."/>
            <person name="Campbell M."/>
            <person name="Kronenberg Z."/>
            <person name="Feau N."/>
            <person name="Dhillon B."/>
            <person name="Hamelin R."/>
            <person name="Burleigh J."/>
            <person name="Smith J."/>
            <person name="Yandell M."/>
            <person name="Nelson C."/>
            <person name="Grigoriev I."/>
            <person name="Davis J."/>
        </authorList>
    </citation>
    <scope>NUCLEOTIDE SEQUENCE</scope>
    <source>
        <strain evidence="2">G11</strain>
    </source>
</reference>
<name>A0A9P6T9J7_9BASI</name>
<sequence length="152" mass="17469">MENLSQSKDEVYQTFTEYNLLQAADATEEEEDLANEEEIKPPIPRNQQTQALIDSIRILSERARGFNQYEGDFKALRGIMSDVRDNKNIERKESTSIYYIVRLKSDLCKVMSTGSQLIEFTGYFWLRTTSSVLELNVPTALRRHKVAPGSQV</sequence>
<proteinExistence type="predicted"/>
<dbReference type="EMBL" id="MU167301">
    <property type="protein sequence ID" value="KAG0144186.1"/>
    <property type="molecule type" value="Genomic_DNA"/>
</dbReference>